<proteinExistence type="predicted"/>
<dbReference type="Proteomes" id="UP000695026">
    <property type="component" value="Unplaced"/>
</dbReference>
<keyword evidence="1" id="KW-1185">Reference proteome</keyword>
<dbReference type="PANTHER" id="PTHR15562">
    <property type="entry name" value="TP53-TARGET GENE 5 PROTEIN"/>
    <property type="match status" value="1"/>
</dbReference>
<dbReference type="KEGG" id="pbi:112541939"/>
<evidence type="ECO:0000313" key="2">
    <source>
        <dbReference type="RefSeq" id="XP_025029188.1"/>
    </source>
</evidence>
<reference evidence="2" key="1">
    <citation type="submission" date="2025-08" db="UniProtKB">
        <authorList>
            <consortium name="RefSeq"/>
        </authorList>
    </citation>
    <scope>IDENTIFICATION</scope>
    <source>
        <tissue evidence="2">Liver</tissue>
    </source>
</reference>
<gene>
    <name evidence="2" type="primary">TP53TG5</name>
</gene>
<dbReference type="CTD" id="27296"/>
<dbReference type="AlphaFoldDB" id="A0A9F5J3T9"/>
<protein>
    <submittedName>
        <fullName evidence="2">TP53-target gene 5 protein</fullName>
    </submittedName>
</protein>
<dbReference type="Pfam" id="PF15331">
    <property type="entry name" value="TP53IP5"/>
    <property type="match status" value="1"/>
</dbReference>
<organism evidence="1 2">
    <name type="scientific">Python bivittatus</name>
    <name type="common">Burmese python</name>
    <name type="synonym">Python molurus bivittatus</name>
    <dbReference type="NCBI Taxonomy" id="176946"/>
    <lineage>
        <taxon>Eukaryota</taxon>
        <taxon>Metazoa</taxon>
        <taxon>Chordata</taxon>
        <taxon>Craniata</taxon>
        <taxon>Vertebrata</taxon>
        <taxon>Euteleostomi</taxon>
        <taxon>Lepidosauria</taxon>
        <taxon>Squamata</taxon>
        <taxon>Bifurcata</taxon>
        <taxon>Unidentata</taxon>
        <taxon>Episquamata</taxon>
        <taxon>Toxicofera</taxon>
        <taxon>Serpentes</taxon>
        <taxon>Henophidia</taxon>
        <taxon>Pythonidae</taxon>
        <taxon>Python</taxon>
    </lineage>
</organism>
<evidence type="ECO:0000313" key="1">
    <source>
        <dbReference type="Proteomes" id="UP000695026"/>
    </source>
</evidence>
<dbReference type="OrthoDB" id="9120343at2759"/>
<dbReference type="RefSeq" id="XP_025029188.1">
    <property type="nucleotide sequence ID" value="XM_025173420.1"/>
</dbReference>
<dbReference type="GeneID" id="112541939"/>
<name>A0A9F5J3T9_PYTBI</name>
<accession>A0A9F5J3T9</accession>
<dbReference type="PANTHER" id="PTHR15562:SF0">
    <property type="entry name" value="TP53-TARGET GENE 5 PROTEIN"/>
    <property type="match status" value="1"/>
</dbReference>
<dbReference type="InterPro" id="IPR029290">
    <property type="entry name" value="TP53TG5"/>
</dbReference>
<sequence>MLKSQNRRVKWLCELAHKYRKMLALESSLNISTSISGMSVTSEDNLSSNANVVVEPIMDIAEVSIDKEVEDDCFPETSLEAPSSELFEALCLKGLPQRFHMPAPRTLCRPSALRWTKPCCTRSCNETLEHIITIHYSECQKSYSVSNQTSIIVAWGGESLKETHACLRSQVLPKCQA</sequence>
<dbReference type="OMA" id="TIHYSEC"/>